<evidence type="ECO:0000313" key="2">
    <source>
        <dbReference type="Proteomes" id="UP000010445"/>
    </source>
</evidence>
<organism evidence="1 2">
    <name type="scientific">Corynebacterium durum F0235</name>
    <dbReference type="NCBI Taxonomy" id="1035195"/>
    <lineage>
        <taxon>Bacteria</taxon>
        <taxon>Bacillati</taxon>
        <taxon>Actinomycetota</taxon>
        <taxon>Actinomycetes</taxon>
        <taxon>Mycobacteriales</taxon>
        <taxon>Corynebacteriaceae</taxon>
        <taxon>Corynebacterium</taxon>
    </lineage>
</organism>
<comment type="caution">
    <text evidence="1">The sequence shown here is derived from an EMBL/GenBank/DDBJ whole genome shotgun (WGS) entry which is preliminary data.</text>
</comment>
<dbReference type="AlphaFoldDB" id="L1M859"/>
<dbReference type="eggNOG" id="COG0318">
    <property type="taxonomic scope" value="Bacteria"/>
</dbReference>
<dbReference type="NCBIfam" id="TIGR03089">
    <property type="entry name" value="TIGR03089 family protein"/>
    <property type="match status" value="1"/>
</dbReference>
<dbReference type="RefSeq" id="WP_006062516.1">
    <property type="nucleotide sequence ID" value="NZ_KB290826.1"/>
</dbReference>
<dbReference type="OrthoDB" id="3396763at2"/>
<keyword evidence="2" id="KW-1185">Reference proteome</keyword>
<sequence length="222" mass="23550">MNLLSHLLEADAAKPRLTVYDEATDSRLDFSAVTLDNWAAKVGNMLIEEFDLDEDSRIAIDLPVSWQAVTIALGALAAHVDFTFGTTDDADVLFCSPDRVDASFTGDIALVTTDPFGRGVVETGGSVPDGVVDFGPTVRFYGDQFFGDTPALPALFDAAVIEPLTSSRVLSAGWRDRASFDTNILAPLAAGGSVVVVSGLVDSARVEQIAKSERVTVTLLPI</sequence>
<dbReference type="InterPro" id="IPR017523">
    <property type="entry name" value="Rv3268"/>
</dbReference>
<name>L1M859_9CORY</name>
<dbReference type="STRING" id="1035195.HMPREF9997_02713"/>
<dbReference type="EMBL" id="AMEM01000044">
    <property type="protein sequence ID" value="EKX87387.1"/>
    <property type="molecule type" value="Genomic_DNA"/>
</dbReference>
<evidence type="ECO:0000313" key="1">
    <source>
        <dbReference type="EMBL" id="EKX87387.1"/>
    </source>
</evidence>
<dbReference type="PATRIC" id="fig|1035195.3.peg.2429"/>
<proteinExistence type="predicted"/>
<accession>L1M859</accession>
<dbReference type="SUPFAM" id="SSF56801">
    <property type="entry name" value="Acetyl-CoA synthetase-like"/>
    <property type="match status" value="1"/>
</dbReference>
<dbReference type="Proteomes" id="UP000010445">
    <property type="component" value="Unassembled WGS sequence"/>
</dbReference>
<dbReference type="HOGENOM" id="CLU_076053_1_0_11"/>
<protein>
    <submittedName>
        <fullName evidence="1">TIGR03089 family protein</fullName>
    </submittedName>
</protein>
<gene>
    <name evidence="1" type="ORF">HMPREF9997_02713</name>
</gene>
<reference evidence="1 2" key="1">
    <citation type="submission" date="2012-05" db="EMBL/GenBank/DDBJ databases">
        <authorList>
            <person name="Weinstock G."/>
            <person name="Sodergren E."/>
            <person name="Lobos E.A."/>
            <person name="Fulton L."/>
            <person name="Fulton R."/>
            <person name="Courtney L."/>
            <person name="Fronick C."/>
            <person name="O'Laughlin M."/>
            <person name="Godfrey J."/>
            <person name="Wilson R.M."/>
            <person name="Miner T."/>
            <person name="Farmer C."/>
            <person name="Delehaunty K."/>
            <person name="Cordes M."/>
            <person name="Minx P."/>
            <person name="Tomlinson C."/>
            <person name="Chen J."/>
            <person name="Wollam A."/>
            <person name="Pepin K.H."/>
            <person name="Bhonagiri V."/>
            <person name="Zhang X."/>
            <person name="Suruliraj S."/>
            <person name="Warren W."/>
            <person name="Mitreva M."/>
            <person name="Mardis E.R."/>
            <person name="Wilson R.K."/>
        </authorList>
    </citation>
    <scope>NUCLEOTIDE SEQUENCE [LARGE SCALE GENOMIC DNA]</scope>
    <source>
        <strain evidence="1 2">F0235</strain>
    </source>
</reference>